<proteinExistence type="inferred from homology"/>
<feature type="binding site" evidence="8">
    <location>
        <position position="46"/>
    </location>
    <ligand>
        <name>Zn(2+)</name>
        <dbReference type="ChEBI" id="CHEBI:29105"/>
    </ligand>
</feature>
<evidence type="ECO:0000256" key="9">
    <source>
        <dbReference type="SAM" id="MobiDB-lite"/>
    </source>
</evidence>
<dbReference type="Pfam" id="PF04502">
    <property type="entry name" value="Saf4_Yju2"/>
    <property type="match status" value="1"/>
</dbReference>
<feature type="compositionally biased region" description="Low complexity" evidence="9">
    <location>
        <begin position="267"/>
        <end position="312"/>
    </location>
</feature>
<evidence type="ECO:0000256" key="8">
    <source>
        <dbReference type="HAMAP-Rule" id="MF_03226"/>
    </source>
</evidence>
<feature type="binding site" evidence="8">
    <location>
        <position position="80"/>
    </location>
    <ligand>
        <name>Zn(2+)</name>
        <dbReference type="ChEBI" id="CHEBI:29105"/>
    </ligand>
</feature>
<gene>
    <name evidence="10" type="ORF">PAPYR_2087</name>
</gene>
<dbReference type="InterPro" id="IPR043701">
    <property type="entry name" value="Yju2"/>
</dbReference>
<dbReference type="Proteomes" id="UP001141327">
    <property type="component" value="Unassembled WGS sequence"/>
</dbReference>
<evidence type="ECO:0000313" key="10">
    <source>
        <dbReference type="EMBL" id="KAJ4461504.1"/>
    </source>
</evidence>
<keyword evidence="4 8" id="KW-0747">Spliceosome</keyword>
<organism evidence="10 11">
    <name type="scientific">Paratrimastix pyriformis</name>
    <dbReference type="NCBI Taxonomy" id="342808"/>
    <lineage>
        <taxon>Eukaryota</taxon>
        <taxon>Metamonada</taxon>
        <taxon>Preaxostyla</taxon>
        <taxon>Paratrimastigidae</taxon>
        <taxon>Paratrimastix</taxon>
    </lineage>
</organism>
<protein>
    <recommendedName>
        <fullName evidence="8">Splicing factor YJU2</fullName>
    </recommendedName>
</protein>
<evidence type="ECO:0000256" key="5">
    <source>
        <dbReference type="ARBA" id="ARBA00022833"/>
    </source>
</evidence>
<evidence type="ECO:0000256" key="6">
    <source>
        <dbReference type="ARBA" id="ARBA00023187"/>
    </source>
</evidence>
<comment type="function">
    <text evidence="8">Part of the spliceosome which catalyzes two sequential transesterification reactions, first the excision of the non-coding intron from pre-mRNA and then the ligation of the coding exons to form the mature mRNA. Plays a role in stabilizing the structure of the spliceosome catalytic core and docking of the branch helix into the active site, producing 5'-exon and lariat intron-3'-intermediates.</text>
</comment>
<keyword evidence="7 8" id="KW-0539">Nucleus</keyword>
<evidence type="ECO:0000256" key="3">
    <source>
        <dbReference type="ARBA" id="ARBA00022723"/>
    </source>
</evidence>
<sequence>MGERKVLNKYFPPDFDPTLIPRPKKKKNDQIKVRMMLPMSVRCLQCGEYLPQGTKFNSRKETALGEDYLGIKVFRFYMKCNRCSAEFTIKTDPKNSDYATELNCVRNFEPRKAEEKDAEEQKSQRAKEDEDMMVALENRTKDSKIEMEIAEGLDEIKALSARNSKISADQLLEEHRRRFEERDEAELRAMEQELFVKPLLEKGLTPDQLPPLPTLGKHPAPRPEEDEGEEEDEEDEEVDEEQVKAEMEARKGRSLFAQMQGNSAKGTATPPGESPAAPATAAPATDVVPPAATSKNPGDAASDAPAPPEAIAMGPPKRAAPQSRPQDPPRPKLVITPVTDAPPTTKKRPRMAVAVVKPKAAAVPAPPPPKKEDEEEEGGLDALLGY</sequence>
<feature type="compositionally biased region" description="Polar residues" evidence="9">
    <location>
        <begin position="257"/>
        <end position="266"/>
    </location>
</feature>
<evidence type="ECO:0000313" key="11">
    <source>
        <dbReference type="Proteomes" id="UP001141327"/>
    </source>
</evidence>
<comment type="caution">
    <text evidence="10">The sequence shown here is derived from an EMBL/GenBank/DDBJ whole genome shotgun (WGS) entry which is preliminary data.</text>
</comment>
<dbReference type="PANTHER" id="PTHR12111">
    <property type="entry name" value="SPLICING FACTOR YJU2"/>
    <property type="match status" value="1"/>
</dbReference>
<keyword evidence="11" id="KW-1185">Reference proteome</keyword>
<keyword evidence="2" id="KW-0507">mRNA processing</keyword>
<dbReference type="HAMAP" id="MF_03226">
    <property type="entry name" value="YJU2"/>
    <property type="match status" value="1"/>
</dbReference>
<accession>A0ABQ8UQS9</accession>
<evidence type="ECO:0000256" key="1">
    <source>
        <dbReference type="ARBA" id="ARBA00004123"/>
    </source>
</evidence>
<feature type="binding site" evidence="8">
    <location>
        <position position="83"/>
    </location>
    <ligand>
        <name>Zn(2+)</name>
        <dbReference type="ChEBI" id="CHEBI:29105"/>
    </ligand>
</feature>
<feature type="compositionally biased region" description="Low complexity" evidence="9">
    <location>
        <begin position="352"/>
        <end position="363"/>
    </location>
</feature>
<feature type="compositionally biased region" description="Basic and acidic residues" evidence="9">
    <location>
        <begin position="241"/>
        <end position="251"/>
    </location>
</feature>
<name>A0ABQ8UQS9_9EUKA</name>
<keyword evidence="6" id="KW-0508">mRNA splicing</keyword>
<keyword evidence="3 8" id="KW-0479">Metal-binding</keyword>
<evidence type="ECO:0000256" key="2">
    <source>
        <dbReference type="ARBA" id="ARBA00022664"/>
    </source>
</evidence>
<evidence type="ECO:0000256" key="4">
    <source>
        <dbReference type="ARBA" id="ARBA00022728"/>
    </source>
</evidence>
<comment type="subcellular location">
    <subcellularLocation>
        <location evidence="1 8">Nucleus</location>
    </subcellularLocation>
</comment>
<reference evidence="10" key="1">
    <citation type="journal article" date="2022" name="bioRxiv">
        <title>Genomics of Preaxostyla Flagellates Illuminates Evolutionary Transitions and the Path Towards Mitochondrial Loss.</title>
        <authorList>
            <person name="Novak L.V.F."/>
            <person name="Treitli S.C."/>
            <person name="Pyrih J."/>
            <person name="Halakuc P."/>
            <person name="Pipaliya S.V."/>
            <person name="Vacek V."/>
            <person name="Brzon O."/>
            <person name="Soukal P."/>
            <person name="Eme L."/>
            <person name="Dacks J.B."/>
            <person name="Karnkowska A."/>
            <person name="Elias M."/>
            <person name="Hampl V."/>
        </authorList>
    </citation>
    <scope>NUCLEOTIDE SEQUENCE</scope>
    <source>
        <strain evidence="10">RCP-MX</strain>
    </source>
</reference>
<evidence type="ECO:0000256" key="7">
    <source>
        <dbReference type="ARBA" id="ARBA00023242"/>
    </source>
</evidence>
<comment type="subunit">
    <text evidence="8">Component of the spliceosome. Present in the activated B complex, the catalytically activated B* complex which catalyzes the branching, the catalytic step 1 C complex catalyzing the exon ligation, and the postcatalytic P complex containing the ligated exons (mRNA) and the excised lariat intron.</text>
</comment>
<feature type="region of interest" description="Disordered" evidence="9">
    <location>
        <begin position="199"/>
        <end position="386"/>
    </location>
</feature>
<keyword evidence="5 8" id="KW-0862">Zinc</keyword>
<dbReference type="InterPro" id="IPR007590">
    <property type="entry name" value="Saf4/Yju2"/>
</dbReference>
<feature type="compositionally biased region" description="Acidic residues" evidence="9">
    <location>
        <begin position="224"/>
        <end position="240"/>
    </location>
</feature>
<dbReference type="EMBL" id="JAPMOS010000007">
    <property type="protein sequence ID" value="KAJ4461504.1"/>
    <property type="molecule type" value="Genomic_DNA"/>
</dbReference>
<feature type="binding site" evidence="8">
    <location>
        <position position="43"/>
    </location>
    <ligand>
        <name>Zn(2+)</name>
        <dbReference type="ChEBI" id="CHEBI:29105"/>
    </ligand>
</feature>
<dbReference type="PANTHER" id="PTHR12111:SF1">
    <property type="entry name" value="SPLICING FACTOR YJU2"/>
    <property type="match status" value="1"/>
</dbReference>
<comment type="similarity">
    <text evidence="8">Belongs to the CWC16 family. YJU2 subfamily.</text>
</comment>